<sequence length="90" mass="10135">MLLFWLNNSGGTMENFIRLCFFLLLIAGNVASVAAEHPLQHYILFFIIEMPVGLTSVQTRHCTMRVLVVHKLSIHGAILSQAKINMILVQ</sequence>
<accession>E0WTS2</accession>
<proteinExistence type="predicted"/>
<dbReference type="HOGENOM" id="CLU_2435408_0_0_6"/>
<reference evidence="1" key="1">
    <citation type="journal article" date="2009" name="Environ. Microbiol.">
        <title>Dynamics of genome evolution in facultative symbionts of aphids.</title>
        <authorList>
            <person name="Degnan P.H."/>
            <person name="Leonardo T.E."/>
            <person name="Cass B.N."/>
            <person name="Hurwitz B."/>
            <person name="Stern D."/>
            <person name="Gibbs R.A."/>
            <person name="Richards S."/>
            <person name="Moran N.A."/>
        </authorList>
    </citation>
    <scope>NUCLEOTIDE SEQUENCE [LARGE SCALE GENOMIC DNA]</scope>
    <source>
        <strain evidence="1">LSR1</strain>
    </source>
</reference>
<keyword evidence="2" id="KW-1185">Reference proteome</keyword>
<dbReference type="Proteomes" id="UP000005726">
    <property type="component" value="Unassembled WGS sequence"/>
</dbReference>
<evidence type="ECO:0000313" key="1">
    <source>
        <dbReference type="EMBL" id="EFL91594.1"/>
    </source>
</evidence>
<dbReference type="AlphaFoldDB" id="E0WTS2"/>
<protein>
    <submittedName>
        <fullName evidence="1">Uncharacterized protein</fullName>
    </submittedName>
</protein>
<evidence type="ECO:0000313" key="2">
    <source>
        <dbReference type="Proteomes" id="UP000005726"/>
    </source>
</evidence>
<dbReference type="STRING" id="663321.REG_1447"/>
<organism evidence="1 2">
    <name type="scientific">Candidatus Regiella insecticola LSR1</name>
    <dbReference type="NCBI Taxonomy" id="663321"/>
    <lineage>
        <taxon>Bacteria</taxon>
        <taxon>Pseudomonadati</taxon>
        <taxon>Pseudomonadota</taxon>
        <taxon>Gammaproteobacteria</taxon>
        <taxon>Enterobacterales</taxon>
        <taxon>Enterobacteriaceae</taxon>
        <taxon>aphid secondary symbionts</taxon>
        <taxon>Candidatus Regiella</taxon>
    </lineage>
</organism>
<gene>
    <name evidence="1" type="ORF">REG_1447</name>
</gene>
<dbReference type="EMBL" id="GL379603">
    <property type="protein sequence ID" value="EFL91594.1"/>
    <property type="molecule type" value="Genomic_DNA"/>
</dbReference>
<name>E0WTS2_9ENTR</name>